<reference evidence="1" key="1">
    <citation type="submission" date="2019-12" db="EMBL/GenBank/DDBJ databases">
        <authorList>
            <person name="Cremers G."/>
        </authorList>
    </citation>
    <scope>NUCLEOTIDE SEQUENCE</scope>
    <source>
        <strain evidence="1">Mbul1</strain>
    </source>
</reference>
<proteinExistence type="predicted"/>
<dbReference type="AlphaFoldDB" id="A0A679J261"/>
<organism evidence="1">
    <name type="scientific">Methylobacterium bullatum</name>
    <dbReference type="NCBI Taxonomy" id="570505"/>
    <lineage>
        <taxon>Bacteria</taxon>
        <taxon>Pseudomonadati</taxon>
        <taxon>Pseudomonadota</taxon>
        <taxon>Alphaproteobacteria</taxon>
        <taxon>Hyphomicrobiales</taxon>
        <taxon>Methylobacteriaceae</taxon>
        <taxon>Methylobacterium</taxon>
    </lineage>
</organism>
<dbReference type="EMBL" id="LR743504">
    <property type="protein sequence ID" value="CAA2101976.1"/>
    <property type="molecule type" value="Genomic_DNA"/>
</dbReference>
<accession>A0A679J261</accession>
<evidence type="ECO:0000313" key="1">
    <source>
        <dbReference type="EMBL" id="CAA2101976.1"/>
    </source>
</evidence>
<name>A0A679J261_9HYPH</name>
<sequence length="207" mass="22397">MRVTVLTPPAALFNVPDAKLQAPVLAEADDLRVAGLLAAAQSRIERSWIGRAFGAQTLEARLDSFDEREIALPWPPLRSVASIVYVNDAGEEQTVDPASYFVFGIGTTGGSVAPIGGRWPSTPRRPEAIRIRYEAGYDDGDPELGTVRQAVLLMATQLHGLTAQDLSLRSESIEGVGETQWTVSDTASRLIMSAADDLLRDFVVWSC</sequence>
<protein>
    <submittedName>
        <fullName evidence="1">Uncharacterized protein</fullName>
    </submittedName>
</protein>
<gene>
    <name evidence="1" type="ORF">MBUL_01451</name>
</gene>